<keyword evidence="3" id="KW-1185">Reference proteome</keyword>
<dbReference type="Proteomes" id="UP001165568">
    <property type="component" value="Unassembled WGS sequence"/>
</dbReference>
<reference evidence="1" key="1">
    <citation type="submission" date="2022-04" db="EMBL/GenBank/DDBJ databases">
        <title>Brenneria sp. isolated from walnut trees in Serbia.</title>
        <authorList>
            <person name="Gasic K."/>
            <person name="Zlatkovic N."/>
            <person name="Kuzmanovic N."/>
        </authorList>
    </citation>
    <scope>NUCLEOTIDE SEQUENCE</scope>
    <source>
        <strain evidence="2">KBI 423</strain>
        <strain evidence="1">KBI 447</strain>
    </source>
</reference>
<evidence type="ECO:0000313" key="4">
    <source>
        <dbReference type="Proteomes" id="UP001165569"/>
    </source>
</evidence>
<dbReference type="Proteomes" id="UP001165569">
    <property type="component" value="Unassembled WGS sequence"/>
</dbReference>
<name>A0AA41XX57_9GAMM</name>
<sequence length="178" mass="20195">MENEAIARQHYTQIRQRIAPATPVTLLCIGEQQTVVICGNEAQPVDVLALNIGFVKTGETFFKHLPPTPDEMELAIMTVEDEVMSIRHHLLADSLLFSVDPDDAGIARISGAKEEDDGWRLSQDEIERTFKRLERVMFGSPASWEEIPLERSFAARLLILREFVHHHGFEMVTITPYP</sequence>
<evidence type="ECO:0000313" key="1">
    <source>
        <dbReference type="EMBL" id="MCV9878216.1"/>
    </source>
</evidence>
<protein>
    <submittedName>
        <fullName evidence="1">Uncharacterized protein</fullName>
    </submittedName>
</protein>
<dbReference type="EMBL" id="JAMPJU010000002">
    <property type="protein sequence ID" value="MCV9881220.1"/>
    <property type="molecule type" value="Genomic_DNA"/>
</dbReference>
<evidence type="ECO:0000313" key="2">
    <source>
        <dbReference type="EMBL" id="MCV9881220.1"/>
    </source>
</evidence>
<organism evidence="1 4">
    <name type="scientific">Brenneria izbisi</name>
    <dbReference type="NCBI Taxonomy" id="2939450"/>
    <lineage>
        <taxon>Bacteria</taxon>
        <taxon>Pseudomonadati</taxon>
        <taxon>Pseudomonadota</taxon>
        <taxon>Gammaproteobacteria</taxon>
        <taxon>Enterobacterales</taxon>
        <taxon>Pectobacteriaceae</taxon>
        <taxon>Brenneria</taxon>
    </lineage>
</organism>
<gene>
    <name evidence="1" type="ORF">NC803_05070</name>
    <name evidence="2" type="ORF">NC856_02860</name>
</gene>
<evidence type="ECO:0000313" key="3">
    <source>
        <dbReference type="Proteomes" id="UP001165568"/>
    </source>
</evidence>
<dbReference type="AlphaFoldDB" id="A0AA41XX57"/>
<accession>A0AA41XX57</accession>
<comment type="caution">
    <text evidence="1">The sequence shown here is derived from an EMBL/GenBank/DDBJ whole genome shotgun (WGS) entry which is preliminary data.</text>
</comment>
<proteinExistence type="predicted"/>
<dbReference type="RefSeq" id="WP_264088942.1">
    <property type="nucleotide sequence ID" value="NZ_JAMPJT010000002.1"/>
</dbReference>
<dbReference type="Gene3D" id="3.30.420.150">
    <property type="entry name" value="Exopolyphosphatase. Domain 2"/>
    <property type="match status" value="1"/>
</dbReference>
<dbReference type="EMBL" id="JAMPJT010000002">
    <property type="protein sequence ID" value="MCV9878216.1"/>
    <property type="molecule type" value="Genomic_DNA"/>
</dbReference>